<comment type="caution">
    <text evidence="1">The sequence shown here is derived from an EMBL/GenBank/DDBJ whole genome shotgun (WGS) entry which is preliminary data.</text>
</comment>
<organism evidence="1 2">
    <name type="scientific">Acaulospora colombiana</name>
    <dbReference type="NCBI Taxonomy" id="27376"/>
    <lineage>
        <taxon>Eukaryota</taxon>
        <taxon>Fungi</taxon>
        <taxon>Fungi incertae sedis</taxon>
        <taxon>Mucoromycota</taxon>
        <taxon>Glomeromycotina</taxon>
        <taxon>Glomeromycetes</taxon>
        <taxon>Diversisporales</taxon>
        <taxon>Acaulosporaceae</taxon>
        <taxon>Acaulospora</taxon>
    </lineage>
</organism>
<evidence type="ECO:0000313" key="2">
    <source>
        <dbReference type="Proteomes" id="UP000789525"/>
    </source>
</evidence>
<accession>A0ACA9R159</accession>
<reference evidence="1" key="1">
    <citation type="submission" date="2021-06" db="EMBL/GenBank/DDBJ databases">
        <authorList>
            <person name="Kallberg Y."/>
            <person name="Tangrot J."/>
            <person name="Rosling A."/>
        </authorList>
    </citation>
    <scope>NUCLEOTIDE SEQUENCE</scope>
    <source>
        <strain evidence="1">CL356</strain>
    </source>
</reference>
<dbReference type="EMBL" id="CAJVPT010066074">
    <property type="protein sequence ID" value="CAG8772818.1"/>
    <property type="molecule type" value="Genomic_DNA"/>
</dbReference>
<feature type="non-terminal residue" evidence="1">
    <location>
        <position position="168"/>
    </location>
</feature>
<name>A0ACA9R159_9GLOM</name>
<evidence type="ECO:0000313" key="1">
    <source>
        <dbReference type="EMBL" id="CAG8772818.1"/>
    </source>
</evidence>
<sequence length="168" mass="18323">HSSQLPISSVYPPAASGGVYAPSPYNTALVPPQLFSAHSHMSGSPPVPHPTTLVDPNLPEDVRQAMQAAYDSVEWANGDNVPAEILMPTVQKLGRDSWECRICHKEHKRRDHTLTHLPFLVIVLLDVKVTLNAITLDLLYAYVLSAIPSSTAKTTCPAISGLARRRLK</sequence>
<feature type="non-terminal residue" evidence="1">
    <location>
        <position position="1"/>
    </location>
</feature>
<gene>
    <name evidence="1" type="ORF">ACOLOM_LOCUS13900</name>
</gene>
<protein>
    <submittedName>
        <fullName evidence="1">5854_t:CDS:1</fullName>
    </submittedName>
</protein>
<keyword evidence="2" id="KW-1185">Reference proteome</keyword>
<dbReference type="Proteomes" id="UP000789525">
    <property type="component" value="Unassembled WGS sequence"/>
</dbReference>
<proteinExistence type="predicted"/>